<reference evidence="1" key="1">
    <citation type="submission" date="2021-06" db="EMBL/GenBank/DDBJ databases">
        <authorList>
            <person name="Kallberg Y."/>
            <person name="Tangrot J."/>
            <person name="Rosling A."/>
        </authorList>
    </citation>
    <scope>NUCLEOTIDE SEQUENCE</scope>
    <source>
        <strain evidence="1">UK204</strain>
    </source>
</reference>
<comment type="caution">
    <text evidence="1">The sequence shown here is derived from an EMBL/GenBank/DDBJ whole genome shotgun (WGS) entry which is preliminary data.</text>
</comment>
<accession>A0A9N9J9H0</accession>
<name>A0A9N9J9H0_9GLOM</name>
<keyword evidence="2" id="KW-1185">Reference proteome</keyword>
<organism evidence="1 2">
    <name type="scientific">Funneliformis caledonium</name>
    <dbReference type="NCBI Taxonomy" id="1117310"/>
    <lineage>
        <taxon>Eukaryota</taxon>
        <taxon>Fungi</taxon>
        <taxon>Fungi incertae sedis</taxon>
        <taxon>Mucoromycota</taxon>
        <taxon>Glomeromycotina</taxon>
        <taxon>Glomeromycetes</taxon>
        <taxon>Glomerales</taxon>
        <taxon>Glomeraceae</taxon>
        <taxon>Funneliformis</taxon>
    </lineage>
</organism>
<dbReference type="EMBL" id="CAJVPQ010026238">
    <property type="protein sequence ID" value="CAG8768309.1"/>
    <property type="molecule type" value="Genomic_DNA"/>
</dbReference>
<evidence type="ECO:0000313" key="1">
    <source>
        <dbReference type="EMBL" id="CAG8768309.1"/>
    </source>
</evidence>
<protein>
    <submittedName>
        <fullName evidence="1">10258_t:CDS:1</fullName>
    </submittedName>
</protein>
<sequence>EFDPIGLKDVRVVLALVKGERDEEIITYQKIPTSLQNDGSDKDVDEVNSILVEMSGKRMDFDTMSVPIEPPFKLDFMNGDLPTNQKITEYLRYL</sequence>
<dbReference type="Proteomes" id="UP000789570">
    <property type="component" value="Unassembled WGS sequence"/>
</dbReference>
<proteinExistence type="predicted"/>
<feature type="non-terminal residue" evidence="1">
    <location>
        <position position="94"/>
    </location>
</feature>
<evidence type="ECO:0000313" key="2">
    <source>
        <dbReference type="Proteomes" id="UP000789570"/>
    </source>
</evidence>
<feature type="non-terminal residue" evidence="1">
    <location>
        <position position="1"/>
    </location>
</feature>
<gene>
    <name evidence="1" type="ORF">FCALED_LOCUS17367</name>
</gene>
<dbReference type="AlphaFoldDB" id="A0A9N9J9H0"/>